<keyword evidence="3" id="KW-1185">Reference proteome</keyword>
<feature type="compositionally biased region" description="Pro residues" evidence="1">
    <location>
        <begin position="88"/>
        <end position="97"/>
    </location>
</feature>
<evidence type="ECO:0000313" key="2">
    <source>
        <dbReference type="EMBL" id="KAL3424540.1"/>
    </source>
</evidence>
<name>A0ABR4PMH8_9HELO</name>
<feature type="compositionally biased region" description="Basic and acidic residues" evidence="1">
    <location>
        <begin position="209"/>
        <end position="219"/>
    </location>
</feature>
<dbReference type="Proteomes" id="UP001629113">
    <property type="component" value="Unassembled WGS sequence"/>
</dbReference>
<gene>
    <name evidence="2" type="ORF">PVAG01_03821</name>
</gene>
<feature type="compositionally biased region" description="Polar residues" evidence="1">
    <location>
        <begin position="59"/>
        <end position="73"/>
    </location>
</feature>
<feature type="region of interest" description="Disordered" evidence="1">
    <location>
        <begin position="59"/>
        <end position="256"/>
    </location>
</feature>
<organism evidence="2 3">
    <name type="scientific">Phlyctema vagabunda</name>
    <dbReference type="NCBI Taxonomy" id="108571"/>
    <lineage>
        <taxon>Eukaryota</taxon>
        <taxon>Fungi</taxon>
        <taxon>Dikarya</taxon>
        <taxon>Ascomycota</taxon>
        <taxon>Pezizomycotina</taxon>
        <taxon>Leotiomycetes</taxon>
        <taxon>Helotiales</taxon>
        <taxon>Dermateaceae</taxon>
        <taxon>Phlyctema</taxon>
    </lineage>
</organism>
<feature type="compositionally biased region" description="Polar residues" evidence="1">
    <location>
        <begin position="153"/>
        <end position="167"/>
    </location>
</feature>
<feature type="compositionally biased region" description="Basic and acidic residues" evidence="1">
    <location>
        <begin position="230"/>
        <end position="242"/>
    </location>
</feature>
<comment type="caution">
    <text evidence="2">The sequence shown here is derived from an EMBL/GenBank/DDBJ whole genome shotgun (WGS) entry which is preliminary data.</text>
</comment>
<evidence type="ECO:0000256" key="1">
    <source>
        <dbReference type="SAM" id="MobiDB-lite"/>
    </source>
</evidence>
<protein>
    <submittedName>
        <fullName evidence="2">Uncharacterized protein</fullName>
    </submittedName>
</protein>
<accession>A0ABR4PMH8</accession>
<dbReference type="EMBL" id="JBFCZG010000003">
    <property type="protein sequence ID" value="KAL3424540.1"/>
    <property type="molecule type" value="Genomic_DNA"/>
</dbReference>
<evidence type="ECO:0000313" key="3">
    <source>
        <dbReference type="Proteomes" id="UP001629113"/>
    </source>
</evidence>
<reference evidence="2 3" key="1">
    <citation type="submission" date="2024-06" db="EMBL/GenBank/DDBJ databases">
        <title>Complete genome of Phlyctema vagabunda strain 19-DSS-EL-015.</title>
        <authorList>
            <person name="Fiorenzani C."/>
        </authorList>
    </citation>
    <scope>NUCLEOTIDE SEQUENCE [LARGE SCALE GENOMIC DNA]</scope>
    <source>
        <strain evidence="2 3">19-DSS-EL-015</strain>
    </source>
</reference>
<proteinExistence type="predicted"/>
<feature type="compositionally biased region" description="Low complexity" evidence="1">
    <location>
        <begin position="117"/>
        <end position="134"/>
    </location>
</feature>
<sequence length="256" mass="28158">MVTRQDLWRRIIDIQILISADGHNQSELYYLIESIAHDTLWGKNGLPFPGVHPSLSQPVTCPSYPNSSQANGSQPGGLVANTSQTADAPPPPPPPPAVAEDSKDQAQPRASLDPAKSLTPSSSRQTQPQSTPTTNTVKPYNLAWNLKPGMGSGQDTHMPPSQSQTQSHLDDRGQPAQAAADTQGHDASRRSNSLQAHASHHKRSSQDSQDQHDSHDQNRSHSRYGFRPRPPVEAKRKWNDFREEPDESLESKRRLA</sequence>